<dbReference type="Proteomes" id="UP000499080">
    <property type="component" value="Unassembled WGS sequence"/>
</dbReference>
<gene>
    <name evidence="2" type="ORF">AVEN_197602_1</name>
</gene>
<reference evidence="2 3" key="1">
    <citation type="journal article" date="2019" name="Sci. Rep.">
        <title>Orb-weaving spider Araneus ventricosus genome elucidates the spidroin gene catalogue.</title>
        <authorList>
            <person name="Kono N."/>
            <person name="Nakamura H."/>
            <person name="Ohtoshi R."/>
            <person name="Moran D.A.P."/>
            <person name="Shinohara A."/>
            <person name="Yoshida Y."/>
            <person name="Fujiwara M."/>
            <person name="Mori M."/>
            <person name="Tomita M."/>
            <person name="Arakawa K."/>
        </authorList>
    </citation>
    <scope>NUCLEOTIDE SEQUENCE [LARGE SCALE GENOMIC DNA]</scope>
</reference>
<evidence type="ECO:0000256" key="1">
    <source>
        <dbReference type="SAM" id="MobiDB-lite"/>
    </source>
</evidence>
<comment type="caution">
    <text evidence="2">The sequence shown here is derived from an EMBL/GenBank/DDBJ whole genome shotgun (WGS) entry which is preliminary data.</text>
</comment>
<accession>A0A4Y2Q9A0</accession>
<organism evidence="2 3">
    <name type="scientific">Araneus ventricosus</name>
    <name type="common">Orbweaver spider</name>
    <name type="synonym">Epeira ventricosa</name>
    <dbReference type="NCBI Taxonomy" id="182803"/>
    <lineage>
        <taxon>Eukaryota</taxon>
        <taxon>Metazoa</taxon>
        <taxon>Ecdysozoa</taxon>
        <taxon>Arthropoda</taxon>
        <taxon>Chelicerata</taxon>
        <taxon>Arachnida</taxon>
        <taxon>Araneae</taxon>
        <taxon>Araneomorphae</taxon>
        <taxon>Entelegynae</taxon>
        <taxon>Araneoidea</taxon>
        <taxon>Araneidae</taxon>
        <taxon>Araneus</taxon>
    </lineage>
</organism>
<evidence type="ECO:0000313" key="2">
    <source>
        <dbReference type="EMBL" id="GBN60738.1"/>
    </source>
</evidence>
<dbReference type="EMBL" id="BGPR01013454">
    <property type="protein sequence ID" value="GBN60738.1"/>
    <property type="molecule type" value="Genomic_DNA"/>
</dbReference>
<proteinExistence type="predicted"/>
<keyword evidence="3" id="KW-1185">Reference proteome</keyword>
<protein>
    <submittedName>
        <fullName evidence="2">Uncharacterized protein</fullName>
    </submittedName>
</protein>
<evidence type="ECO:0000313" key="3">
    <source>
        <dbReference type="Proteomes" id="UP000499080"/>
    </source>
</evidence>
<name>A0A4Y2Q9A0_ARAVE</name>
<dbReference type="AlphaFoldDB" id="A0A4Y2Q9A0"/>
<feature type="region of interest" description="Disordered" evidence="1">
    <location>
        <begin position="63"/>
        <end position="82"/>
    </location>
</feature>
<sequence length="151" mass="17218">MLNRSGIRAILKGEGTVYQMGDRISPMGGMTRGGRNDDLLKFRQISLYLLSEYPLRELGTQIFPKGTQHPRQGPSPGLPTGATPGIEYENIMRLHGKFERTFVLRIIHYSNPLRSMPPQWRHSQIVLEVCLFCFRPTPIRPPVWVGCSVWV</sequence>